<dbReference type="AlphaFoldDB" id="A0A2S2QC95"/>
<feature type="coiled-coil region" evidence="1">
    <location>
        <begin position="153"/>
        <end position="180"/>
    </location>
</feature>
<dbReference type="OrthoDB" id="6611612at2759"/>
<dbReference type="EMBL" id="GGMS01006058">
    <property type="protein sequence ID" value="MBY75261.1"/>
    <property type="molecule type" value="Transcribed_RNA"/>
</dbReference>
<accession>A0A2S2QC95</accession>
<organism evidence="2">
    <name type="scientific">Sipha flava</name>
    <name type="common">yellow sugarcane aphid</name>
    <dbReference type="NCBI Taxonomy" id="143950"/>
    <lineage>
        <taxon>Eukaryota</taxon>
        <taxon>Metazoa</taxon>
        <taxon>Ecdysozoa</taxon>
        <taxon>Arthropoda</taxon>
        <taxon>Hexapoda</taxon>
        <taxon>Insecta</taxon>
        <taxon>Pterygota</taxon>
        <taxon>Neoptera</taxon>
        <taxon>Paraneoptera</taxon>
        <taxon>Hemiptera</taxon>
        <taxon>Sternorrhyncha</taxon>
        <taxon>Aphidomorpha</taxon>
        <taxon>Aphidoidea</taxon>
        <taxon>Aphididae</taxon>
        <taxon>Sipha</taxon>
    </lineage>
</organism>
<protein>
    <submittedName>
        <fullName evidence="2">Uncharacterized protein</fullName>
    </submittedName>
</protein>
<keyword evidence="1" id="KW-0175">Coiled coil</keyword>
<reference evidence="2" key="1">
    <citation type="submission" date="2018-04" db="EMBL/GenBank/DDBJ databases">
        <title>Transcriptome assembly of Sipha flava.</title>
        <authorList>
            <person name="Scully E.D."/>
            <person name="Geib S.M."/>
            <person name="Palmer N.A."/>
            <person name="Koch K."/>
            <person name="Bradshaw J."/>
            <person name="Heng-Moss T."/>
            <person name="Sarath G."/>
        </authorList>
    </citation>
    <scope>NUCLEOTIDE SEQUENCE</scope>
</reference>
<evidence type="ECO:0000313" key="2">
    <source>
        <dbReference type="EMBL" id="MBY75261.1"/>
    </source>
</evidence>
<sequence>MEDKTLLNKARATNKRFHDFKKYMMDLTRISNDLNNEIIIDNEKLKTLYAEINSLQNKITVLDEKKCKLETGVDELTIKMKNYELLKIHLAALNQRKQIFEDHTIEEGFKEQEDTLQNKINIALDFFNEKFFKLDEEINSLELKLANRTQLKSIRYEKECNKYKKLIKQLNEDNDLLSKKINLVSKLQ</sequence>
<name>A0A2S2QC95_9HEMI</name>
<gene>
    <name evidence="2" type="ORF">g.184951</name>
</gene>
<proteinExistence type="predicted"/>
<evidence type="ECO:0000256" key="1">
    <source>
        <dbReference type="SAM" id="Coils"/>
    </source>
</evidence>